<keyword evidence="2" id="KW-1185">Reference proteome</keyword>
<proteinExistence type="predicted"/>
<protein>
    <submittedName>
        <fullName evidence="1">Uncharacterized protein</fullName>
    </submittedName>
</protein>
<dbReference type="Proteomes" id="UP001150603">
    <property type="component" value="Unassembled WGS sequence"/>
</dbReference>
<reference evidence="1" key="1">
    <citation type="submission" date="2022-07" db="EMBL/GenBank/DDBJ databases">
        <title>Phylogenomic reconstructions and comparative analyses of Kickxellomycotina fungi.</title>
        <authorList>
            <person name="Reynolds N.K."/>
            <person name="Stajich J.E."/>
            <person name="Barry K."/>
            <person name="Grigoriev I.V."/>
            <person name="Crous P."/>
            <person name="Smith M.E."/>
        </authorList>
    </citation>
    <scope>NUCLEOTIDE SEQUENCE</scope>
    <source>
        <strain evidence="1">NRRL 5244</strain>
    </source>
</reference>
<gene>
    <name evidence="1" type="ORF">FBU59_003307</name>
</gene>
<sequence length="131" mass="14638">MKQASAAVQELMRDMARLFDQAKKVNTHMVQIDAFVGNSSETAELLKGLEDARAQYKASWQRARDLAVALDPSTSGTQPSDSDSSDELSKLQEERDRLYAEAMDKSDQVHGLLERVRQLQLTSAQLLQISK</sequence>
<evidence type="ECO:0000313" key="1">
    <source>
        <dbReference type="EMBL" id="KAJ1942073.1"/>
    </source>
</evidence>
<dbReference type="EMBL" id="JANBPW010002071">
    <property type="protein sequence ID" value="KAJ1942073.1"/>
    <property type="molecule type" value="Genomic_DNA"/>
</dbReference>
<name>A0ACC1J8P8_9FUNG</name>
<accession>A0ACC1J8P8</accession>
<comment type="caution">
    <text evidence="1">The sequence shown here is derived from an EMBL/GenBank/DDBJ whole genome shotgun (WGS) entry which is preliminary data.</text>
</comment>
<evidence type="ECO:0000313" key="2">
    <source>
        <dbReference type="Proteomes" id="UP001150603"/>
    </source>
</evidence>
<organism evidence="1 2">
    <name type="scientific">Linderina macrospora</name>
    <dbReference type="NCBI Taxonomy" id="4868"/>
    <lineage>
        <taxon>Eukaryota</taxon>
        <taxon>Fungi</taxon>
        <taxon>Fungi incertae sedis</taxon>
        <taxon>Zoopagomycota</taxon>
        <taxon>Kickxellomycotina</taxon>
        <taxon>Kickxellomycetes</taxon>
        <taxon>Kickxellales</taxon>
        <taxon>Kickxellaceae</taxon>
        <taxon>Linderina</taxon>
    </lineage>
</organism>